<evidence type="ECO:0000313" key="2">
    <source>
        <dbReference type="Proteomes" id="UP001054252"/>
    </source>
</evidence>
<reference evidence="1 2" key="1">
    <citation type="journal article" date="2021" name="Commun. Biol.">
        <title>The genome of Shorea leprosula (Dipterocarpaceae) highlights the ecological relevance of drought in aseasonal tropical rainforests.</title>
        <authorList>
            <person name="Ng K.K.S."/>
            <person name="Kobayashi M.J."/>
            <person name="Fawcett J.A."/>
            <person name="Hatakeyama M."/>
            <person name="Paape T."/>
            <person name="Ng C.H."/>
            <person name="Ang C.C."/>
            <person name="Tnah L.H."/>
            <person name="Lee C.T."/>
            <person name="Nishiyama T."/>
            <person name="Sese J."/>
            <person name="O'Brien M.J."/>
            <person name="Copetti D."/>
            <person name="Mohd Noor M.I."/>
            <person name="Ong R.C."/>
            <person name="Putra M."/>
            <person name="Sireger I.Z."/>
            <person name="Indrioko S."/>
            <person name="Kosugi Y."/>
            <person name="Izuno A."/>
            <person name="Isagi Y."/>
            <person name="Lee S.L."/>
            <person name="Shimizu K.K."/>
        </authorList>
    </citation>
    <scope>NUCLEOTIDE SEQUENCE [LARGE SCALE GENOMIC DNA]</scope>
    <source>
        <strain evidence="1">214</strain>
    </source>
</reference>
<keyword evidence="2" id="KW-1185">Reference proteome</keyword>
<protein>
    <submittedName>
        <fullName evidence="1">Uncharacterized protein</fullName>
    </submittedName>
</protein>
<gene>
    <name evidence="1" type="ORF">SLEP1_g27594</name>
</gene>
<sequence>MFSLGSPTGSRGQWYSKTQFLVIDFFSLVVGKQRQRTCHPYKLRLEGHHLEQ</sequence>
<comment type="caution">
    <text evidence="1">The sequence shown here is derived from an EMBL/GenBank/DDBJ whole genome shotgun (WGS) entry which is preliminary data.</text>
</comment>
<dbReference type="AlphaFoldDB" id="A0AAV5JXD8"/>
<name>A0AAV5JXD8_9ROSI</name>
<accession>A0AAV5JXD8</accession>
<evidence type="ECO:0000313" key="1">
    <source>
        <dbReference type="EMBL" id="GKV17041.1"/>
    </source>
</evidence>
<organism evidence="1 2">
    <name type="scientific">Rubroshorea leprosula</name>
    <dbReference type="NCBI Taxonomy" id="152421"/>
    <lineage>
        <taxon>Eukaryota</taxon>
        <taxon>Viridiplantae</taxon>
        <taxon>Streptophyta</taxon>
        <taxon>Embryophyta</taxon>
        <taxon>Tracheophyta</taxon>
        <taxon>Spermatophyta</taxon>
        <taxon>Magnoliopsida</taxon>
        <taxon>eudicotyledons</taxon>
        <taxon>Gunneridae</taxon>
        <taxon>Pentapetalae</taxon>
        <taxon>rosids</taxon>
        <taxon>malvids</taxon>
        <taxon>Malvales</taxon>
        <taxon>Dipterocarpaceae</taxon>
        <taxon>Rubroshorea</taxon>
    </lineage>
</organism>
<proteinExistence type="predicted"/>
<dbReference type="Proteomes" id="UP001054252">
    <property type="component" value="Unassembled WGS sequence"/>
</dbReference>
<dbReference type="EMBL" id="BPVZ01000047">
    <property type="protein sequence ID" value="GKV17041.1"/>
    <property type="molecule type" value="Genomic_DNA"/>
</dbReference>